<name>A0A8J2WQL6_9CRUS</name>
<evidence type="ECO:0000313" key="2">
    <source>
        <dbReference type="Proteomes" id="UP000789390"/>
    </source>
</evidence>
<dbReference type="Proteomes" id="UP000789390">
    <property type="component" value="Unassembled WGS sequence"/>
</dbReference>
<gene>
    <name evidence="1" type="ORF">DGAL_LOCUS15804</name>
</gene>
<comment type="caution">
    <text evidence="1">The sequence shown here is derived from an EMBL/GenBank/DDBJ whole genome shotgun (WGS) entry which is preliminary data.</text>
</comment>
<evidence type="ECO:0000313" key="1">
    <source>
        <dbReference type="EMBL" id="CAH0112092.1"/>
    </source>
</evidence>
<sequence>MDVNGCAEDETQLTIGSLTSNNEESNAIALVIISQTTSQPFEESVVANLREMIYSLHTSIDDPGIILPADNWTELNQGLSNRPSPKTHLVETMSVGEVHSIRKSVAVDFLHSTVTPYMLGKLCDSDNCGIENPHKFSNYAEANICYCNGSNELRPDCRYPSLDVVNLRVKMSETAKSTTLQNFQEKMKKKSIQRTYIISCSTMRPCQHIIPYSQRISTYENLHHFIFGIIRSAGGGQNKPTASSFLQLLRMLSLYYPTKTVLRGCNVDGQEKMEMLTSYTDWLIKRFKDNRKTNKPLKKYMTDILLTNIKVEIEHNLDFDVDVTVKNQNVVHQISGYLIYLS</sequence>
<reference evidence="1" key="1">
    <citation type="submission" date="2021-11" db="EMBL/GenBank/DDBJ databases">
        <authorList>
            <person name="Schell T."/>
        </authorList>
    </citation>
    <scope>NUCLEOTIDE SEQUENCE</scope>
    <source>
        <strain evidence="1">M5</strain>
    </source>
</reference>
<protein>
    <submittedName>
        <fullName evidence="1">Uncharacterized protein</fullName>
    </submittedName>
</protein>
<accession>A0A8J2WQL6</accession>
<dbReference type="AlphaFoldDB" id="A0A8J2WQL6"/>
<organism evidence="1 2">
    <name type="scientific">Daphnia galeata</name>
    <dbReference type="NCBI Taxonomy" id="27404"/>
    <lineage>
        <taxon>Eukaryota</taxon>
        <taxon>Metazoa</taxon>
        <taxon>Ecdysozoa</taxon>
        <taxon>Arthropoda</taxon>
        <taxon>Crustacea</taxon>
        <taxon>Branchiopoda</taxon>
        <taxon>Diplostraca</taxon>
        <taxon>Cladocera</taxon>
        <taxon>Anomopoda</taxon>
        <taxon>Daphniidae</taxon>
        <taxon>Daphnia</taxon>
    </lineage>
</organism>
<dbReference type="EMBL" id="CAKKLH010000322">
    <property type="protein sequence ID" value="CAH0112092.1"/>
    <property type="molecule type" value="Genomic_DNA"/>
</dbReference>
<proteinExistence type="predicted"/>
<dbReference type="OrthoDB" id="6613714at2759"/>
<keyword evidence="2" id="KW-1185">Reference proteome</keyword>